<dbReference type="InterPro" id="IPR038765">
    <property type="entry name" value="Papain-like_cys_pep_sf"/>
</dbReference>
<name>A0ABQ5NAM0_9CLOT</name>
<comment type="caution">
    <text evidence="8">The sequence shown here is derived from an EMBL/GenBank/DDBJ whole genome shotgun (WGS) entry which is preliminary data.</text>
</comment>
<keyword evidence="9" id="KW-1185">Reference proteome</keyword>
<dbReference type="Pfam" id="PF24568">
    <property type="entry name" value="CC_PcsB"/>
    <property type="match status" value="1"/>
</dbReference>
<dbReference type="RefSeq" id="WP_264851405.1">
    <property type="nucleotide sequence ID" value="NZ_BRXR01000001.1"/>
</dbReference>
<dbReference type="InterPro" id="IPR051202">
    <property type="entry name" value="Peptidase_C40"/>
</dbReference>
<evidence type="ECO:0000313" key="9">
    <source>
        <dbReference type="Proteomes" id="UP001208567"/>
    </source>
</evidence>
<dbReference type="Pfam" id="PF00877">
    <property type="entry name" value="NLPC_P60"/>
    <property type="match status" value="1"/>
</dbReference>
<dbReference type="Gene3D" id="3.90.1720.10">
    <property type="entry name" value="endopeptidase domain like (from Nostoc punctiforme)"/>
    <property type="match status" value="1"/>
</dbReference>
<feature type="coiled-coil region" evidence="6">
    <location>
        <begin position="38"/>
        <end position="107"/>
    </location>
</feature>
<dbReference type="PANTHER" id="PTHR47053:SF3">
    <property type="entry name" value="GAMMA-D-GLUTAMYL-L-LYSINE DIPEPTIDYL-PEPTIDASE"/>
    <property type="match status" value="1"/>
</dbReference>
<protein>
    <recommendedName>
        <fullName evidence="7">NlpC/P60 domain-containing protein</fullName>
    </recommendedName>
</protein>
<sequence length="359" mass="40744">MNKRLKSLIITVIIISSVNVRIKADPQIENGQSNRIQIFNESTQGQSLEEKKQQLEREIELLDSQIEDLIQKINIDNKNIEQIQLEIKNSEEQLTQLEKELEEENVLFSKRVRTMYMTGKDSYLEALLSAKGISDFASKVEAIKSIMDNDKKILASLNNKKLEIKNKQTVLSEKNEKLLNLKADNEEKLKSLNDSKNAQKLLLDQIKTEQQSSQAKVEIQFNVDDILKQIDSNQNEMEGLSSERKDILKFAVKHMGIPYHWGGTSPEIGFDCSGFTQYVFGNFGVRLGRTTYDQLNNGIQVSKSELKPGDLVLFGYSGSPHHVGIYIGNNCYIHSPRTGDVIRIAPLDRTDFLIGVKVL</sequence>
<dbReference type="InterPro" id="IPR057309">
    <property type="entry name" value="PcsB_CC"/>
</dbReference>
<dbReference type="PANTHER" id="PTHR47053">
    <property type="entry name" value="MUREIN DD-ENDOPEPTIDASE MEPH-RELATED"/>
    <property type="match status" value="1"/>
</dbReference>
<dbReference type="SUPFAM" id="SSF54001">
    <property type="entry name" value="Cysteine proteinases"/>
    <property type="match status" value="1"/>
</dbReference>
<proteinExistence type="inferred from homology"/>
<evidence type="ECO:0000256" key="3">
    <source>
        <dbReference type="ARBA" id="ARBA00022729"/>
    </source>
</evidence>
<feature type="coiled-coil region" evidence="6">
    <location>
        <begin position="157"/>
        <end position="195"/>
    </location>
</feature>
<dbReference type="EMBL" id="BRXR01000001">
    <property type="protein sequence ID" value="GLC32095.1"/>
    <property type="molecule type" value="Genomic_DNA"/>
</dbReference>
<evidence type="ECO:0000256" key="4">
    <source>
        <dbReference type="ARBA" id="ARBA00022801"/>
    </source>
</evidence>
<evidence type="ECO:0000313" key="8">
    <source>
        <dbReference type="EMBL" id="GLC32095.1"/>
    </source>
</evidence>
<keyword evidence="2" id="KW-0645">Protease</keyword>
<dbReference type="Gene3D" id="6.10.250.3150">
    <property type="match status" value="1"/>
</dbReference>
<evidence type="ECO:0000256" key="5">
    <source>
        <dbReference type="ARBA" id="ARBA00022807"/>
    </source>
</evidence>
<evidence type="ECO:0000256" key="2">
    <source>
        <dbReference type="ARBA" id="ARBA00022670"/>
    </source>
</evidence>
<keyword evidence="3" id="KW-0732">Signal</keyword>
<evidence type="ECO:0000256" key="6">
    <source>
        <dbReference type="SAM" id="Coils"/>
    </source>
</evidence>
<evidence type="ECO:0000259" key="7">
    <source>
        <dbReference type="PROSITE" id="PS51935"/>
    </source>
</evidence>
<keyword evidence="4" id="KW-0378">Hydrolase</keyword>
<dbReference type="InterPro" id="IPR000064">
    <property type="entry name" value="NLP_P60_dom"/>
</dbReference>
<reference evidence="8 9" key="1">
    <citation type="journal article" date="2024" name="Int. J. Syst. Evol. Microbiol.">
        <title>Clostridium omnivorum sp. nov., isolated from anoxic soil under the treatment of reductive soil disinfestation.</title>
        <authorList>
            <person name="Ueki A."/>
            <person name="Tonouchi A."/>
            <person name="Kaku N."/>
            <person name="Honma S."/>
            <person name="Ueki K."/>
        </authorList>
    </citation>
    <scope>NUCLEOTIDE SEQUENCE [LARGE SCALE GENOMIC DNA]</scope>
    <source>
        <strain evidence="8 9">E14</strain>
    </source>
</reference>
<accession>A0ABQ5NAM0</accession>
<organism evidence="8 9">
    <name type="scientific">Clostridium omnivorum</name>
    <dbReference type="NCBI Taxonomy" id="1604902"/>
    <lineage>
        <taxon>Bacteria</taxon>
        <taxon>Bacillati</taxon>
        <taxon>Bacillota</taxon>
        <taxon>Clostridia</taxon>
        <taxon>Eubacteriales</taxon>
        <taxon>Clostridiaceae</taxon>
        <taxon>Clostridium</taxon>
    </lineage>
</organism>
<keyword evidence="6" id="KW-0175">Coiled coil</keyword>
<dbReference type="PROSITE" id="PS51935">
    <property type="entry name" value="NLPC_P60"/>
    <property type="match status" value="1"/>
</dbReference>
<gene>
    <name evidence="8" type="ORF">bsdE14_35050</name>
</gene>
<dbReference type="Proteomes" id="UP001208567">
    <property type="component" value="Unassembled WGS sequence"/>
</dbReference>
<comment type="similarity">
    <text evidence="1">Belongs to the peptidase C40 family.</text>
</comment>
<keyword evidence="5" id="KW-0788">Thiol protease</keyword>
<evidence type="ECO:0000256" key="1">
    <source>
        <dbReference type="ARBA" id="ARBA00007074"/>
    </source>
</evidence>
<feature type="domain" description="NlpC/P60" evidence="7">
    <location>
        <begin position="241"/>
        <end position="359"/>
    </location>
</feature>